<proteinExistence type="predicted"/>
<accession>C7GK15</accession>
<protein>
    <submittedName>
        <fullName evidence="3">YOL047C-like protein</fullName>
    </submittedName>
</protein>
<evidence type="ECO:0000313" key="4">
    <source>
        <dbReference type="Proteomes" id="UP000008073"/>
    </source>
</evidence>
<sequence>MSTRPQPDWYYHRHPYASTPLAEGEEPQLLPIQDQGNHKKSKIWMAYKAPIVRWYKNAMLVKDNFWKDLESSHQIIWYPYKVGISESVGNSDYLHLFFLIFGYYLLNLLLIVAFTSILAWSLLVCIYLPFLGLFALPLAYMQTILISTTLCNSMVKGTDFVLFTRIYGVTFARKGLTELSEACETISFTPFVYRRSHRLGGLFSKRFYLVSLPQFFIFFFWYIFIAFMFLLLLLVPIVGPITINMLPFSPGMGFYYFEPYFVDVLHLDSRKLSKVYYKGFAKWLLYSISSGLLESIPILGGLFIGTNAVGASLWIVKEIKDRDQPAVPPSPPAEPEEPTVGSYAPPIQQSIAHINPP</sequence>
<feature type="compositionally biased region" description="Polar residues" evidence="1">
    <location>
        <begin position="347"/>
        <end position="357"/>
    </location>
</feature>
<feature type="transmembrane region" description="Helical" evidence="2">
    <location>
        <begin position="93"/>
        <end position="114"/>
    </location>
</feature>
<dbReference type="OrthoDB" id="4061312at2759"/>
<keyword evidence="2" id="KW-0472">Membrane</keyword>
<evidence type="ECO:0000256" key="1">
    <source>
        <dbReference type="SAM" id="MobiDB-lite"/>
    </source>
</evidence>
<organism evidence="3 4">
    <name type="scientific">Saccharomyces cerevisiae (strain JAY291)</name>
    <name type="common">Baker's yeast</name>
    <dbReference type="NCBI Taxonomy" id="574961"/>
    <lineage>
        <taxon>Eukaryota</taxon>
        <taxon>Fungi</taxon>
        <taxon>Dikarya</taxon>
        <taxon>Ascomycota</taxon>
        <taxon>Saccharomycotina</taxon>
        <taxon>Saccharomycetes</taxon>
        <taxon>Saccharomycetales</taxon>
        <taxon>Saccharomycetaceae</taxon>
        <taxon>Saccharomyces</taxon>
    </lineage>
</organism>
<keyword evidence="2" id="KW-1133">Transmembrane helix</keyword>
<feature type="transmembrane region" description="Helical" evidence="2">
    <location>
        <begin position="296"/>
        <end position="316"/>
    </location>
</feature>
<dbReference type="Proteomes" id="UP000008073">
    <property type="component" value="Unassembled WGS sequence"/>
</dbReference>
<keyword evidence="2" id="KW-0812">Transmembrane</keyword>
<comment type="caution">
    <text evidence="3">The sequence shown here is derived from an EMBL/GenBank/DDBJ whole genome shotgun (WGS) entry which is preliminary data.</text>
</comment>
<evidence type="ECO:0000256" key="2">
    <source>
        <dbReference type="SAM" id="Phobius"/>
    </source>
</evidence>
<feature type="region of interest" description="Disordered" evidence="1">
    <location>
        <begin position="323"/>
        <end position="357"/>
    </location>
</feature>
<dbReference type="GO" id="GO:0005628">
    <property type="term" value="C:prospore membrane"/>
    <property type="evidence" value="ECO:0007669"/>
    <property type="project" value="TreeGrafter"/>
</dbReference>
<feature type="transmembrane region" description="Helical" evidence="2">
    <location>
        <begin position="120"/>
        <end position="140"/>
    </location>
</feature>
<gene>
    <name evidence="3" type="ORF">C1Q_00517</name>
</gene>
<dbReference type="GO" id="GO:0005619">
    <property type="term" value="C:ascospore wall"/>
    <property type="evidence" value="ECO:0007669"/>
    <property type="project" value="TreeGrafter"/>
</dbReference>
<feature type="transmembrane region" description="Helical" evidence="2">
    <location>
        <begin position="215"/>
        <end position="238"/>
    </location>
</feature>
<dbReference type="InterPro" id="IPR052786">
    <property type="entry name" value="Spore_wall_assembly"/>
</dbReference>
<evidence type="ECO:0000313" key="3">
    <source>
        <dbReference type="EMBL" id="EEU08825.1"/>
    </source>
</evidence>
<reference evidence="3 4" key="1">
    <citation type="journal article" date="2009" name="Genome Res.">
        <title>Genome structure of a Saccharomyces cerevisiae strain widely used in bioethanol production.</title>
        <authorList>
            <person name="Argueso J.L."/>
            <person name="Carazzolle M.F."/>
            <person name="Mieczkowski P.A."/>
            <person name="Duarte F.M."/>
            <person name="Netto O.V."/>
            <person name="Missawa S.K."/>
            <person name="Galzerani F."/>
            <person name="Costa G.G."/>
            <person name="Vidal R.O."/>
            <person name="Noronha M.F."/>
            <person name="Dominska M."/>
            <person name="Andrietta M.G."/>
            <person name="Andrietta S.R."/>
            <person name="Cunha A.F."/>
            <person name="Gomes L.H."/>
            <person name="Tavares F.C."/>
            <person name="Alcarde A.R."/>
            <person name="Dietrich F.S."/>
            <person name="McCusker J.H."/>
            <person name="Petes T.D."/>
            <person name="Pereira G.A."/>
        </authorList>
    </citation>
    <scope>NUCLEOTIDE SEQUENCE [LARGE SCALE GENOMIC DNA]</scope>
    <source>
        <strain evidence="3 4">JAY291</strain>
    </source>
</reference>
<dbReference type="GO" id="GO:0005811">
    <property type="term" value="C:lipid droplet"/>
    <property type="evidence" value="ECO:0007669"/>
    <property type="project" value="TreeGrafter"/>
</dbReference>
<dbReference type="AlphaFoldDB" id="C7GK15"/>
<dbReference type="EMBL" id="ACFL01000018">
    <property type="protein sequence ID" value="EEU08825.1"/>
    <property type="molecule type" value="Genomic_DNA"/>
</dbReference>
<name>C7GK15_YEAS2</name>
<dbReference type="PANTHER" id="PTHR34292">
    <property type="entry name" value="OUTER SPORE WALL PROTEIN LDS1"/>
    <property type="match status" value="1"/>
</dbReference>
<dbReference type="PANTHER" id="PTHR34292:SF3">
    <property type="entry name" value="OUTER SPORE WALL PROTEIN LDS2-RELATED"/>
    <property type="match status" value="1"/>
</dbReference>